<keyword evidence="4" id="KW-0238">DNA-binding</keyword>
<keyword evidence="2" id="KW-0805">Transcription regulation</keyword>
<dbReference type="InterPro" id="IPR013324">
    <property type="entry name" value="RNA_pol_sigma_r3/r4-like"/>
</dbReference>
<keyword evidence="5" id="KW-0804">Transcription</keyword>
<dbReference type="Gene3D" id="1.10.1740.10">
    <property type="match status" value="1"/>
</dbReference>
<dbReference type="InterPro" id="IPR013249">
    <property type="entry name" value="RNA_pol_sigma70_r4_t2"/>
</dbReference>
<dbReference type="InterPro" id="IPR014284">
    <property type="entry name" value="RNA_pol_sigma-70_dom"/>
</dbReference>
<evidence type="ECO:0000256" key="2">
    <source>
        <dbReference type="ARBA" id="ARBA00023015"/>
    </source>
</evidence>
<dbReference type="OrthoDB" id="9803203at2"/>
<evidence type="ECO:0000259" key="7">
    <source>
        <dbReference type="Pfam" id="PF08281"/>
    </source>
</evidence>
<dbReference type="PANTHER" id="PTHR43133:SF8">
    <property type="entry name" value="RNA POLYMERASE SIGMA FACTOR HI_1459-RELATED"/>
    <property type="match status" value="1"/>
</dbReference>
<dbReference type="KEGG" id="ari:UM93_16280"/>
<keyword evidence="3" id="KW-0731">Sigma factor</keyword>
<dbReference type="InterPro" id="IPR007627">
    <property type="entry name" value="RNA_pol_sigma70_r2"/>
</dbReference>
<evidence type="ECO:0000256" key="1">
    <source>
        <dbReference type="ARBA" id="ARBA00010641"/>
    </source>
</evidence>
<dbReference type="HOGENOM" id="CLU_047691_3_5_11"/>
<evidence type="ECO:0000256" key="4">
    <source>
        <dbReference type="ARBA" id="ARBA00023125"/>
    </source>
</evidence>
<dbReference type="InterPro" id="IPR039425">
    <property type="entry name" value="RNA_pol_sigma-70-like"/>
</dbReference>
<dbReference type="Pfam" id="PF08281">
    <property type="entry name" value="Sigma70_r4_2"/>
    <property type="match status" value="1"/>
</dbReference>
<feature type="domain" description="RNA polymerase sigma-70 region 2" evidence="6">
    <location>
        <begin position="10"/>
        <end position="76"/>
    </location>
</feature>
<evidence type="ECO:0008006" key="10">
    <source>
        <dbReference type="Google" id="ProtNLM"/>
    </source>
</evidence>
<dbReference type="Gene3D" id="1.10.10.10">
    <property type="entry name" value="Winged helix-like DNA-binding domain superfamily/Winged helix DNA-binding domain"/>
    <property type="match status" value="1"/>
</dbReference>
<comment type="similarity">
    <text evidence="1">Belongs to the sigma-70 factor family. ECF subfamily.</text>
</comment>
<dbReference type="EMBL" id="CP011005">
    <property type="protein sequence ID" value="AJT42639.1"/>
    <property type="molecule type" value="Genomic_DNA"/>
</dbReference>
<dbReference type="InterPro" id="IPR036388">
    <property type="entry name" value="WH-like_DNA-bd_sf"/>
</dbReference>
<dbReference type="InterPro" id="IPR013325">
    <property type="entry name" value="RNA_pol_sigma_r2"/>
</dbReference>
<dbReference type="PATRIC" id="fig|1618207.4.peg.3309"/>
<feature type="domain" description="RNA polymerase sigma factor 70 region 4 type 2" evidence="7">
    <location>
        <begin position="100"/>
        <end position="151"/>
    </location>
</feature>
<evidence type="ECO:0000313" key="9">
    <source>
        <dbReference type="Proteomes" id="UP000061839"/>
    </source>
</evidence>
<protein>
    <recommendedName>
        <fullName evidence="10">RNA polymerase sigma24 factor</fullName>
    </recommendedName>
</protein>
<evidence type="ECO:0000256" key="5">
    <source>
        <dbReference type="ARBA" id="ARBA00023163"/>
    </source>
</evidence>
<dbReference type="PANTHER" id="PTHR43133">
    <property type="entry name" value="RNA POLYMERASE ECF-TYPE SIGMA FACTO"/>
    <property type="match status" value="1"/>
</dbReference>
<dbReference type="Proteomes" id="UP000061839">
    <property type="component" value="Chromosome"/>
</dbReference>
<name>A0A0D4C278_9MICC</name>
<organism evidence="8 9">
    <name type="scientific">Psychromicrobium lacuslunae</name>
    <dbReference type="NCBI Taxonomy" id="1618207"/>
    <lineage>
        <taxon>Bacteria</taxon>
        <taxon>Bacillati</taxon>
        <taxon>Actinomycetota</taxon>
        <taxon>Actinomycetes</taxon>
        <taxon>Micrococcales</taxon>
        <taxon>Micrococcaceae</taxon>
        <taxon>Psychromicrobium</taxon>
    </lineage>
</organism>
<dbReference type="AlphaFoldDB" id="A0A0D4C278"/>
<evidence type="ECO:0000259" key="6">
    <source>
        <dbReference type="Pfam" id="PF04542"/>
    </source>
</evidence>
<dbReference type="GO" id="GO:0006352">
    <property type="term" value="P:DNA-templated transcription initiation"/>
    <property type="evidence" value="ECO:0007669"/>
    <property type="project" value="InterPro"/>
</dbReference>
<gene>
    <name evidence="8" type="ORF">UM93_16280</name>
</gene>
<reference evidence="8 9" key="1">
    <citation type="journal article" date="2015" name="Genome Announc.">
        <title>Complete Genome Sequencing of Protease-Producing Novel Arthrobacter sp. Strain IHBB 11108 Using PacBio Single-Molecule Real-Time Sequencing Technology.</title>
        <authorList>
            <person name="Kiran S."/>
            <person name="Swarnkar M.K."/>
            <person name="Pal M."/>
            <person name="Thakur R."/>
            <person name="Tewari R."/>
            <person name="Singh A.K."/>
            <person name="Gulati A."/>
        </authorList>
    </citation>
    <scope>NUCLEOTIDE SEQUENCE [LARGE SCALE GENOMIC DNA]</scope>
    <source>
        <strain evidence="8 9">IHBB 11108</strain>
    </source>
</reference>
<evidence type="ECO:0000256" key="3">
    <source>
        <dbReference type="ARBA" id="ARBA00023082"/>
    </source>
</evidence>
<dbReference type="RefSeq" id="WP_045076522.1">
    <property type="nucleotide sequence ID" value="NZ_CP011005.1"/>
</dbReference>
<dbReference type="STRING" id="1618207.UM93_16280"/>
<evidence type="ECO:0000313" key="8">
    <source>
        <dbReference type="EMBL" id="AJT42639.1"/>
    </source>
</evidence>
<sequence length="163" mass="17634">MPEKLPFEQLVQRHGATVLRVCRAIVGANEAEDAWSETFLSALRAYPGLPAEANIEAWLVTIAHRKAIDLTRRQARQPVASSAIAEHPSALGIPGSGEPELLAAVAQLPAKQRSAVAYHFLAELPYQEVARILGCSTEAARRAASDGVKKLREIINPKATDHD</sequence>
<dbReference type="SUPFAM" id="SSF88659">
    <property type="entry name" value="Sigma3 and sigma4 domains of RNA polymerase sigma factors"/>
    <property type="match status" value="1"/>
</dbReference>
<dbReference type="GO" id="GO:0003677">
    <property type="term" value="F:DNA binding"/>
    <property type="evidence" value="ECO:0007669"/>
    <property type="project" value="UniProtKB-KW"/>
</dbReference>
<dbReference type="Pfam" id="PF04542">
    <property type="entry name" value="Sigma70_r2"/>
    <property type="match status" value="1"/>
</dbReference>
<dbReference type="GO" id="GO:0016987">
    <property type="term" value="F:sigma factor activity"/>
    <property type="evidence" value="ECO:0007669"/>
    <property type="project" value="UniProtKB-KW"/>
</dbReference>
<dbReference type="SUPFAM" id="SSF88946">
    <property type="entry name" value="Sigma2 domain of RNA polymerase sigma factors"/>
    <property type="match status" value="1"/>
</dbReference>
<dbReference type="NCBIfam" id="TIGR02937">
    <property type="entry name" value="sigma70-ECF"/>
    <property type="match status" value="1"/>
</dbReference>
<accession>A0A0D4C278</accession>
<dbReference type="CDD" id="cd06171">
    <property type="entry name" value="Sigma70_r4"/>
    <property type="match status" value="1"/>
</dbReference>
<proteinExistence type="inferred from homology"/>
<keyword evidence="9" id="KW-1185">Reference proteome</keyword>